<dbReference type="EMBL" id="BORJ01000001">
    <property type="protein sequence ID" value="GIN94300.1"/>
    <property type="molecule type" value="Genomic_DNA"/>
</dbReference>
<keyword evidence="2" id="KW-1185">Reference proteome</keyword>
<protein>
    <submittedName>
        <fullName evidence="1">Uncharacterized protein</fullName>
    </submittedName>
</protein>
<dbReference type="Proteomes" id="UP000680670">
    <property type="component" value="Unassembled WGS sequence"/>
</dbReference>
<name>A0ABQ4KQI2_SIMTE</name>
<evidence type="ECO:0000313" key="1">
    <source>
        <dbReference type="EMBL" id="GIN94300.1"/>
    </source>
</evidence>
<sequence>MSLIHCATPDTTYSYNDLIYSKWGAAEFHIICSASTDIYREVHKNDRERMARI</sequence>
<comment type="caution">
    <text evidence="1">The sequence shown here is derived from an EMBL/GenBank/DDBJ whole genome shotgun (WGS) entry which is preliminary data.</text>
</comment>
<reference evidence="1 2" key="1">
    <citation type="submission" date="2021-03" db="EMBL/GenBank/DDBJ databases">
        <title>Antimicrobial resistance genes in bacteria isolated from Japanese honey, and their potential for conferring macrolide and lincosamide resistance in the American foulbrood pathogen Paenibacillus larvae.</title>
        <authorList>
            <person name="Okamoto M."/>
            <person name="Kumagai M."/>
            <person name="Kanamori H."/>
            <person name="Takamatsu D."/>
        </authorList>
    </citation>
    <scope>NUCLEOTIDE SEQUENCE [LARGE SCALE GENOMIC DNA]</scope>
    <source>
        <strain evidence="1 2">J6TS1</strain>
    </source>
</reference>
<accession>A0ABQ4KQI2</accession>
<organism evidence="1 2">
    <name type="scientific">Siminovitchia terrae</name>
    <name type="common">Bacillus terrae</name>
    <dbReference type="NCBI Taxonomy" id="1914933"/>
    <lineage>
        <taxon>Bacteria</taxon>
        <taxon>Bacillati</taxon>
        <taxon>Bacillota</taxon>
        <taxon>Bacilli</taxon>
        <taxon>Bacillales</taxon>
        <taxon>Bacillaceae</taxon>
        <taxon>Siminovitchia</taxon>
    </lineage>
</organism>
<proteinExistence type="predicted"/>
<gene>
    <name evidence="1" type="ORF">J6TS1_01700</name>
</gene>
<evidence type="ECO:0000313" key="2">
    <source>
        <dbReference type="Proteomes" id="UP000680670"/>
    </source>
</evidence>